<keyword evidence="3" id="KW-1185">Reference proteome</keyword>
<accession>A0ABV7J0Q0</accession>
<dbReference type="InterPro" id="IPR029068">
    <property type="entry name" value="Glyas_Bleomycin-R_OHBP_Dase"/>
</dbReference>
<keyword evidence="1" id="KW-0046">Antibiotic resistance</keyword>
<dbReference type="EMBL" id="JBHRTO010000001">
    <property type="protein sequence ID" value="MFC3181002.1"/>
    <property type="molecule type" value="Genomic_DNA"/>
</dbReference>
<organism evidence="2 3">
    <name type="scientific">Cypionkella sinensis</name>
    <dbReference type="NCBI Taxonomy" id="1756043"/>
    <lineage>
        <taxon>Bacteria</taxon>
        <taxon>Pseudomonadati</taxon>
        <taxon>Pseudomonadota</taxon>
        <taxon>Alphaproteobacteria</taxon>
        <taxon>Rhodobacterales</taxon>
        <taxon>Paracoccaceae</taxon>
        <taxon>Cypionkella</taxon>
    </lineage>
</organism>
<dbReference type="SUPFAM" id="SSF54593">
    <property type="entry name" value="Glyoxalase/Bleomycin resistance protein/Dihydroxybiphenyl dioxygenase"/>
    <property type="match status" value="1"/>
</dbReference>
<dbReference type="RefSeq" id="WP_380072618.1">
    <property type="nucleotide sequence ID" value="NZ_JBHRTO010000001.1"/>
</dbReference>
<sequence>MADRITANLPSRDFAATEAFYARLGFARAFRGDGWMILRRGDLVLEFFPHPEIDKRTSWFSACARVDDMAGLLAQWQQVGLPQDEKSIPRLTGIFKPGQAPRMFALVDEDGSLLRVIDNIDAGEIDSGGAA</sequence>
<evidence type="ECO:0000313" key="2">
    <source>
        <dbReference type="EMBL" id="MFC3181002.1"/>
    </source>
</evidence>
<dbReference type="InterPro" id="IPR000335">
    <property type="entry name" value="Bleomycin-R"/>
</dbReference>
<dbReference type="PRINTS" id="PR00311">
    <property type="entry name" value="BLEOMYCINRST"/>
</dbReference>
<evidence type="ECO:0000256" key="1">
    <source>
        <dbReference type="ARBA" id="ARBA00023251"/>
    </source>
</evidence>
<comment type="caution">
    <text evidence="2">The sequence shown here is derived from an EMBL/GenBank/DDBJ whole genome shotgun (WGS) entry which is preliminary data.</text>
</comment>
<gene>
    <name evidence="2" type="ORF">ACFOGH_08385</name>
</gene>
<name>A0ABV7J0Q0_9RHOB</name>
<dbReference type="CDD" id="cd08350">
    <property type="entry name" value="BLMT_like"/>
    <property type="match status" value="1"/>
</dbReference>
<reference evidence="3" key="1">
    <citation type="journal article" date="2019" name="Int. J. Syst. Evol. Microbiol.">
        <title>The Global Catalogue of Microorganisms (GCM) 10K type strain sequencing project: providing services to taxonomists for standard genome sequencing and annotation.</title>
        <authorList>
            <consortium name="The Broad Institute Genomics Platform"/>
            <consortium name="The Broad Institute Genome Sequencing Center for Infectious Disease"/>
            <person name="Wu L."/>
            <person name="Ma J."/>
        </authorList>
    </citation>
    <scope>NUCLEOTIDE SEQUENCE [LARGE SCALE GENOMIC DNA]</scope>
    <source>
        <strain evidence="3">KCTC 52039</strain>
    </source>
</reference>
<evidence type="ECO:0000313" key="3">
    <source>
        <dbReference type="Proteomes" id="UP001595547"/>
    </source>
</evidence>
<dbReference type="Proteomes" id="UP001595547">
    <property type="component" value="Unassembled WGS sequence"/>
</dbReference>
<protein>
    <submittedName>
        <fullName evidence="2">Bleomycin resistance protein</fullName>
    </submittedName>
</protein>
<proteinExistence type="predicted"/>
<dbReference type="Gene3D" id="3.10.180.10">
    <property type="entry name" value="2,3-Dihydroxybiphenyl 1,2-Dioxygenase, domain 1"/>
    <property type="match status" value="1"/>
</dbReference>